<dbReference type="GO" id="GO:0030246">
    <property type="term" value="F:carbohydrate binding"/>
    <property type="evidence" value="ECO:0007669"/>
    <property type="project" value="UniProtKB-ARBA"/>
</dbReference>
<evidence type="ECO:0000313" key="5">
    <source>
        <dbReference type="EMBL" id="BAM01470.1"/>
    </source>
</evidence>
<sequence length="318" mass="34150">MVLTACGQGNSDVAAQSIFERQGMETATPGTEGQKFKIALVMKTLTNPFFVEMGKGARQAQDEFGVDLVVKTGAQETSIEQQIAIVEELIAARVDAIVIAPGSSTELIPVLKKAQDAGIVVINIDNRLDKKLSEELGLVGVPFISVDNQHGAYLSAKCIADRINEPTDVAILEGIREAKNAQDRKAGAERAFAENPNITIIASETAHWKIDEGYAVMHKMLEQHPSIRGVFAANDMMGLGAIAYLEESGRTDVMVSAYDALQEALEAVKAGKMLCTIDQQPAQQGYLGIQAAVQALHGEPLPDEILLDVLLISQENVP</sequence>
<evidence type="ECO:0000256" key="3">
    <source>
        <dbReference type="ARBA" id="ARBA00022729"/>
    </source>
</evidence>
<dbReference type="STRING" id="926550.CLDAP_34300"/>
<keyword evidence="3" id="KW-0732">Signal</keyword>
<dbReference type="InterPro" id="IPR028082">
    <property type="entry name" value="Peripla_BP_I"/>
</dbReference>
<dbReference type="CDD" id="cd19970">
    <property type="entry name" value="PBP1_ABC_sugar_binding-like"/>
    <property type="match status" value="1"/>
</dbReference>
<comment type="subcellular location">
    <subcellularLocation>
        <location evidence="1">Cell envelope</location>
    </subcellularLocation>
</comment>
<organism evidence="5 6">
    <name type="scientific">Caldilinea aerophila (strain DSM 14535 / JCM 11387 / NBRC 104270 / STL-6-O1)</name>
    <dbReference type="NCBI Taxonomy" id="926550"/>
    <lineage>
        <taxon>Bacteria</taxon>
        <taxon>Bacillati</taxon>
        <taxon>Chloroflexota</taxon>
        <taxon>Caldilineae</taxon>
        <taxon>Caldilineales</taxon>
        <taxon>Caldilineaceae</taxon>
        <taxon>Caldilinea</taxon>
    </lineage>
</organism>
<dbReference type="SUPFAM" id="SSF53822">
    <property type="entry name" value="Periplasmic binding protein-like I"/>
    <property type="match status" value="1"/>
</dbReference>
<dbReference type="eggNOG" id="COG1879">
    <property type="taxonomic scope" value="Bacteria"/>
</dbReference>
<feature type="domain" description="Periplasmic binding protein" evidence="4">
    <location>
        <begin position="38"/>
        <end position="299"/>
    </location>
</feature>
<dbReference type="Gene3D" id="3.40.50.2300">
    <property type="match status" value="2"/>
</dbReference>
<dbReference type="GO" id="GO:0030313">
    <property type="term" value="C:cell envelope"/>
    <property type="evidence" value="ECO:0007669"/>
    <property type="project" value="UniProtKB-SubCell"/>
</dbReference>
<name>I0I882_CALAS</name>
<gene>
    <name evidence="5" type="ordered locus">CLDAP_34300</name>
</gene>
<evidence type="ECO:0000259" key="4">
    <source>
        <dbReference type="Pfam" id="PF13407"/>
    </source>
</evidence>
<dbReference type="PANTHER" id="PTHR46847">
    <property type="entry name" value="D-ALLOSE-BINDING PERIPLASMIC PROTEIN-RELATED"/>
    <property type="match status" value="1"/>
</dbReference>
<evidence type="ECO:0000256" key="1">
    <source>
        <dbReference type="ARBA" id="ARBA00004196"/>
    </source>
</evidence>
<keyword evidence="6" id="KW-1185">Reference proteome</keyword>
<protein>
    <submittedName>
        <fullName evidence="5">Putative ABC transporter substrate binding protein</fullName>
    </submittedName>
</protein>
<evidence type="ECO:0000256" key="2">
    <source>
        <dbReference type="ARBA" id="ARBA00007639"/>
    </source>
</evidence>
<dbReference type="Proteomes" id="UP000007880">
    <property type="component" value="Chromosome"/>
</dbReference>
<dbReference type="OrthoDB" id="9769193at2"/>
<dbReference type="PANTHER" id="PTHR46847:SF1">
    <property type="entry name" value="D-ALLOSE-BINDING PERIPLASMIC PROTEIN-RELATED"/>
    <property type="match status" value="1"/>
</dbReference>
<dbReference type="AlphaFoldDB" id="I0I882"/>
<dbReference type="InterPro" id="IPR025997">
    <property type="entry name" value="SBP_2_dom"/>
</dbReference>
<accession>I0I882</accession>
<comment type="similarity">
    <text evidence="2">Belongs to the bacterial solute-binding protein 2 family.</text>
</comment>
<dbReference type="HOGENOM" id="CLU_037628_3_2_0"/>
<dbReference type="KEGG" id="cap:CLDAP_34300"/>
<evidence type="ECO:0000313" key="6">
    <source>
        <dbReference type="Proteomes" id="UP000007880"/>
    </source>
</evidence>
<dbReference type="Pfam" id="PF13407">
    <property type="entry name" value="Peripla_BP_4"/>
    <property type="match status" value="1"/>
</dbReference>
<proteinExistence type="inferred from homology"/>
<dbReference type="EMBL" id="AP012337">
    <property type="protein sequence ID" value="BAM01470.1"/>
    <property type="molecule type" value="Genomic_DNA"/>
</dbReference>
<dbReference type="PATRIC" id="fig|926550.5.peg.3701"/>
<reference evidence="5 6" key="1">
    <citation type="submission" date="2012-02" db="EMBL/GenBank/DDBJ databases">
        <title>Complete genome sequence of Caldilinea aerophila DSM 14535 (= NBRC 102666).</title>
        <authorList>
            <person name="Oguchi A."/>
            <person name="Hosoyama A."/>
            <person name="Sekine M."/>
            <person name="Fukai R."/>
            <person name="Kato Y."/>
            <person name="Nakamura S."/>
            <person name="Hanada S."/>
            <person name="Yamazaki S."/>
            <person name="Fujita N."/>
        </authorList>
    </citation>
    <scope>NUCLEOTIDE SEQUENCE [LARGE SCALE GENOMIC DNA]</scope>
    <source>
        <strain evidence="6">DSM 14535 / JCM 11387 / NBRC 104270 / STL-6-O1</strain>
    </source>
</reference>